<sequence length="99" mass="11474">MKRRRRHWTWEDGVQGVTILETLSNETQHAHTSVRGTGKHRIEVGETIKCIWQSNMGRGGNAGFGFFFTTNYEKINLCLPCESMNHLCINFIIHYDEAF</sequence>
<reference evidence="1" key="1">
    <citation type="submission" date="2021-05" db="EMBL/GenBank/DDBJ databases">
        <authorList>
            <person name="Alioto T."/>
            <person name="Alioto T."/>
            <person name="Gomez Garrido J."/>
        </authorList>
    </citation>
    <scope>NUCLEOTIDE SEQUENCE</scope>
</reference>
<protein>
    <submittedName>
        <fullName evidence="1">(northern house mosquito) hypothetical protein</fullName>
    </submittedName>
</protein>
<dbReference type="EMBL" id="HBUE01297888">
    <property type="protein sequence ID" value="CAG6577345.1"/>
    <property type="molecule type" value="Transcribed_RNA"/>
</dbReference>
<dbReference type="AlphaFoldDB" id="A0A8D8NTY7"/>
<name>A0A8D8NTY7_CULPI</name>
<proteinExistence type="predicted"/>
<organism evidence="1">
    <name type="scientific">Culex pipiens</name>
    <name type="common">House mosquito</name>
    <dbReference type="NCBI Taxonomy" id="7175"/>
    <lineage>
        <taxon>Eukaryota</taxon>
        <taxon>Metazoa</taxon>
        <taxon>Ecdysozoa</taxon>
        <taxon>Arthropoda</taxon>
        <taxon>Hexapoda</taxon>
        <taxon>Insecta</taxon>
        <taxon>Pterygota</taxon>
        <taxon>Neoptera</taxon>
        <taxon>Endopterygota</taxon>
        <taxon>Diptera</taxon>
        <taxon>Nematocera</taxon>
        <taxon>Culicoidea</taxon>
        <taxon>Culicidae</taxon>
        <taxon>Culicinae</taxon>
        <taxon>Culicini</taxon>
        <taxon>Culex</taxon>
        <taxon>Culex</taxon>
    </lineage>
</organism>
<evidence type="ECO:0000313" key="1">
    <source>
        <dbReference type="EMBL" id="CAG6577345.1"/>
    </source>
</evidence>
<accession>A0A8D8NTY7</accession>